<gene>
    <name evidence="6" type="ordered locus">Acid345_3005</name>
</gene>
<dbReference type="SMART" id="SM00028">
    <property type="entry name" value="TPR"/>
    <property type="match status" value="5"/>
</dbReference>
<dbReference type="STRING" id="204669.Acid345_3005"/>
<proteinExistence type="predicted"/>
<dbReference type="EMBL" id="CP000360">
    <property type="protein sequence ID" value="ABF42006.1"/>
    <property type="molecule type" value="Genomic_DNA"/>
</dbReference>
<dbReference type="PANTHER" id="PTHR12558:SF13">
    <property type="entry name" value="CELL DIVISION CYCLE PROTEIN 27 HOMOLOG"/>
    <property type="match status" value="1"/>
</dbReference>
<dbReference type="SUPFAM" id="SSF48452">
    <property type="entry name" value="TPR-like"/>
    <property type="match status" value="2"/>
</dbReference>
<dbReference type="eggNOG" id="COG1305">
    <property type="taxonomic scope" value="Bacteria"/>
</dbReference>
<evidence type="ECO:0000313" key="6">
    <source>
        <dbReference type="EMBL" id="ABF42006.1"/>
    </source>
</evidence>
<name>Q1IM94_KORVE</name>
<keyword evidence="3" id="KW-0732">Signal</keyword>
<evidence type="ECO:0000313" key="7">
    <source>
        <dbReference type="Proteomes" id="UP000002432"/>
    </source>
</evidence>
<feature type="repeat" description="TPR" evidence="1">
    <location>
        <begin position="894"/>
        <end position="927"/>
    </location>
</feature>
<dbReference type="KEGG" id="aba:Acid345_3005"/>
<dbReference type="InterPro" id="IPR024618">
    <property type="entry name" value="DUF3857"/>
</dbReference>
<evidence type="ECO:0000256" key="3">
    <source>
        <dbReference type="SAM" id="SignalP"/>
    </source>
</evidence>
<dbReference type="eggNOG" id="COG0457">
    <property type="taxonomic scope" value="Bacteria"/>
</dbReference>
<dbReference type="PROSITE" id="PS50005">
    <property type="entry name" value="TPR"/>
    <property type="match status" value="6"/>
</dbReference>
<feature type="domain" description="Transglutaminase-like" evidence="4">
    <location>
        <begin position="293"/>
        <end position="402"/>
    </location>
</feature>
<dbReference type="InterPro" id="IPR038765">
    <property type="entry name" value="Papain-like_cys_pep_sf"/>
</dbReference>
<keyword evidence="7" id="KW-1185">Reference proteome</keyword>
<dbReference type="InterPro" id="IPR002931">
    <property type="entry name" value="Transglutaminase-like"/>
</dbReference>
<dbReference type="OrthoDB" id="103430at2"/>
<dbReference type="EnsemblBacteria" id="ABF42006">
    <property type="protein sequence ID" value="ABF42006"/>
    <property type="gene ID" value="Acid345_3005"/>
</dbReference>
<dbReference type="InterPro" id="IPR011990">
    <property type="entry name" value="TPR-like_helical_dom_sf"/>
</dbReference>
<evidence type="ECO:0000256" key="1">
    <source>
        <dbReference type="PROSITE-ProRule" id="PRU00339"/>
    </source>
</evidence>
<protein>
    <submittedName>
        <fullName evidence="6">Tetratricopeptide repeat protein</fullName>
    </submittedName>
</protein>
<dbReference type="InterPro" id="IPR019734">
    <property type="entry name" value="TPR_rpt"/>
</dbReference>
<dbReference type="HOGENOM" id="CLU_283822_0_0_0"/>
<accession>Q1IM94</accession>
<dbReference type="Pfam" id="PF12969">
    <property type="entry name" value="DUF3857"/>
    <property type="match status" value="1"/>
</dbReference>
<feature type="repeat" description="TPR" evidence="1">
    <location>
        <begin position="771"/>
        <end position="804"/>
    </location>
</feature>
<organism evidence="6 7">
    <name type="scientific">Koribacter versatilis (strain Ellin345)</name>
    <dbReference type="NCBI Taxonomy" id="204669"/>
    <lineage>
        <taxon>Bacteria</taxon>
        <taxon>Pseudomonadati</taxon>
        <taxon>Acidobacteriota</taxon>
        <taxon>Terriglobia</taxon>
        <taxon>Terriglobales</taxon>
        <taxon>Candidatus Korobacteraceae</taxon>
        <taxon>Candidatus Korobacter</taxon>
    </lineage>
</organism>
<dbReference type="PANTHER" id="PTHR12558">
    <property type="entry name" value="CELL DIVISION CYCLE 16,23,27"/>
    <property type="match status" value="1"/>
</dbReference>
<feature type="domain" description="DUF3857" evidence="5">
    <location>
        <begin position="73"/>
        <end position="238"/>
    </location>
</feature>
<dbReference type="Proteomes" id="UP000002432">
    <property type="component" value="Chromosome"/>
</dbReference>
<dbReference type="Pfam" id="PF14559">
    <property type="entry name" value="TPR_19"/>
    <property type="match status" value="1"/>
</dbReference>
<dbReference type="SUPFAM" id="SSF54001">
    <property type="entry name" value="Cysteine proteinases"/>
    <property type="match status" value="1"/>
</dbReference>
<feature type="signal peptide" evidence="3">
    <location>
        <begin position="1"/>
        <end position="26"/>
    </location>
</feature>
<reference evidence="6 7" key="1">
    <citation type="journal article" date="2009" name="Appl. Environ. Microbiol.">
        <title>Three genomes from the phylum Acidobacteria provide insight into the lifestyles of these microorganisms in soils.</title>
        <authorList>
            <person name="Ward N.L."/>
            <person name="Challacombe J.F."/>
            <person name="Janssen P.H."/>
            <person name="Henrissat B."/>
            <person name="Coutinho P.M."/>
            <person name="Wu M."/>
            <person name="Xie G."/>
            <person name="Haft D.H."/>
            <person name="Sait M."/>
            <person name="Badger J."/>
            <person name="Barabote R.D."/>
            <person name="Bradley B."/>
            <person name="Brettin T.S."/>
            <person name="Brinkac L.M."/>
            <person name="Bruce D."/>
            <person name="Creasy T."/>
            <person name="Daugherty S.C."/>
            <person name="Davidsen T.M."/>
            <person name="DeBoy R.T."/>
            <person name="Detter J.C."/>
            <person name="Dodson R.J."/>
            <person name="Durkin A.S."/>
            <person name="Ganapathy A."/>
            <person name="Gwinn-Giglio M."/>
            <person name="Han C.S."/>
            <person name="Khouri H."/>
            <person name="Kiss H."/>
            <person name="Kothari S.P."/>
            <person name="Madupu R."/>
            <person name="Nelson K.E."/>
            <person name="Nelson W.C."/>
            <person name="Paulsen I."/>
            <person name="Penn K."/>
            <person name="Ren Q."/>
            <person name="Rosovitz M.J."/>
            <person name="Selengut J.D."/>
            <person name="Shrivastava S."/>
            <person name="Sullivan S.A."/>
            <person name="Tapia R."/>
            <person name="Thompson L.S."/>
            <person name="Watkins K.L."/>
            <person name="Yang Q."/>
            <person name="Yu C."/>
            <person name="Zafar N."/>
            <person name="Zhou L."/>
            <person name="Kuske C.R."/>
        </authorList>
    </citation>
    <scope>NUCLEOTIDE SEQUENCE [LARGE SCALE GENOMIC DNA]</scope>
    <source>
        <strain evidence="6 7">Ellin345</strain>
    </source>
</reference>
<feature type="repeat" description="TPR" evidence="1">
    <location>
        <begin position="669"/>
        <end position="702"/>
    </location>
</feature>
<keyword evidence="1" id="KW-0802">TPR repeat</keyword>
<dbReference type="Pfam" id="PF13432">
    <property type="entry name" value="TPR_16"/>
    <property type="match status" value="2"/>
</dbReference>
<dbReference type="Pfam" id="PF01841">
    <property type="entry name" value="Transglut_core"/>
    <property type="match status" value="1"/>
</dbReference>
<dbReference type="Gene3D" id="2.60.40.3140">
    <property type="match status" value="1"/>
</dbReference>
<evidence type="ECO:0000259" key="5">
    <source>
        <dbReference type="Pfam" id="PF12969"/>
    </source>
</evidence>
<dbReference type="Gene3D" id="3.10.620.30">
    <property type="match status" value="1"/>
</dbReference>
<feature type="region of interest" description="Disordered" evidence="2">
    <location>
        <begin position="548"/>
        <end position="571"/>
    </location>
</feature>
<evidence type="ECO:0000256" key="2">
    <source>
        <dbReference type="SAM" id="MobiDB-lite"/>
    </source>
</evidence>
<feature type="repeat" description="TPR" evidence="1">
    <location>
        <begin position="703"/>
        <end position="736"/>
    </location>
</feature>
<dbReference type="RefSeq" id="WP_011523807.1">
    <property type="nucleotide sequence ID" value="NC_008009.1"/>
</dbReference>
<sequence>MRISSVRLFGITLLSSILSVASFALAQDQKPAPPAPTGPNVTPPKVDRSDDADYAKQAYVYEKFEDKWRFETDGTGQETTTLRVKIQSDAGVKAWGQLVFGYNSDSDEMQIAYARVRKPDGKVIDTPPDSVRDMTSSVEREAPVYTDYREKHLTVSSLQVGDILEYQRIRKITKPATPNEFFTEHTFMKNYIILDEQIEFDVPVKANAKLKSLPGFEPTSTRTEGDRTIYSWKRSNLKVEDEEEKQKREKKKGKKPQEFADVQLTTFNSWEQIGKWYQDLQRDRVAPTPEIKAKAAELTKGLTTDEDKIAALYRYVATGYRYVSLSLGVGRFQPRAASVTMQDKYGDCKDKATLLSSLLIASGYKPANVLIHTFVKLQDDFPTPASFNHVITEVKAGDKEFWMDSTTEVAPFRLLTWNIRKKKALLVPVDGQPHVVETPADPPFTSLETINVAGKINELGTADLHLQIISRGDSELQLRSVFRNYGQANYQKLMENISRVLGVPGDVSDVKVSDPADTVKPFSMECNVKVQNAIEWKDKTGTLGVPFGSMNLSEEPSDPGPDTEPLPLGGSPGEYRVIMKVDLPEKYTLRLPASMSVKRDYSEYSSNYTQDKSTFVAERYLHIMQREVPIKRFGDYHAYRLAVNSDHGQALTLTRTDASVAGAEKDAKADDLFDAAQAAVRAENYQNAIELLQRALVLEPEHKYGWDALAETYYNAGDLNKAIEYYKKQLEVNPYDDLANTGLAQVYMTQYKYDDALAAFKKQAEINPLDKTAHLGIGQVDIIREDYKAAVPELERAVSILPQSSVARYMLGNAYLNTGQTEKAITAFEESVKLDANNPMTWNDIAYALADKDVKLDKAEQYAQSSVSTTQSYLRNLPAEQALKAGPQMTASLAAAWDTLGWVYYKQGKQKEAEEFIHAAFDQDPHSEVAEHLAIFAEKRNDKKAAAEYYAMALAGDRPAPRYREKLITLASIKDADVEAKIKEAKVKLDAERFLKLNNAGWTGKAEFVLTFTASKQASDAQWKSGADSLKPAAKALMAMSYPITLPSGEYRIFRRVLVSCEAGKDCSVLLYGAEDRESTVDVPTAASMSDTKPAN</sequence>
<feature type="repeat" description="TPR" evidence="1">
    <location>
        <begin position="805"/>
        <end position="838"/>
    </location>
</feature>
<feature type="chain" id="PRO_5004190946" evidence="3">
    <location>
        <begin position="27"/>
        <end position="1096"/>
    </location>
</feature>
<dbReference type="Gene3D" id="1.25.40.10">
    <property type="entry name" value="Tetratricopeptide repeat domain"/>
    <property type="match status" value="2"/>
</dbReference>
<feature type="repeat" description="TPR" evidence="1">
    <location>
        <begin position="737"/>
        <end position="770"/>
    </location>
</feature>
<evidence type="ECO:0000259" key="4">
    <source>
        <dbReference type="Pfam" id="PF01841"/>
    </source>
</evidence>
<feature type="region of interest" description="Disordered" evidence="2">
    <location>
        <begin position="29"/>
        <end position="49"/>
    </location>
</feature>
<dbReference type="AlphaFoldDB" id="Q1IM94"/>